<reference evidence="1 2" key="1">
    <citation type="journal article" date="2021" name="Hortic Res">
        <title>High-quality reference genome and annotation aids understanding of berry development for evergreen blueberry (Vaccinium darrowii).</title>
        <authorList>
            <person name="Yu J."/>
            <person name="Hulse-Kemp A.M."/>
            <person name="Babiker E."/>
            <person name="Staton M."/>
        </authorList>
    </citation>
    <scope>NUCLEOTIDE SEQUENCE [LARGE SCALE GENOMIC DNA]</scope>
    <source>
        <strain evidence="2">cv. NJ 8807/NJ 8810</strain>
        <tissue evidence="1">Young leaf</tissue>
    </source>
</reference>
<proteinExistence type="predicted"/>
<sequence>MDIHSKDPSHDLSSISKQAEVVVIVVPFPCQSHLNQLLHLSCLISSHNIPIHYATTATHLRQVKLRFNNTTHLQIPKSIFMNSSPLISSRLPPPQIHPPNSPPTSSPHSTPLSTSASP</sequence>
<accession>A0ACB7XPK9</accession>
<evidence type="ECO:0000313" key="2">
    <source>
        <dbReference type="Proteomes" id="UP000828048"/>
    </source>
</evidence>
<name>A0ACB7XPK9_9ERIC</name>
<keyword evidence="2" id="KW-1185">Reference proteome</keyword>
<dbReference type="Proteomes" id="UP000828048">
    <property type="component" value="Chromosome 1"/>
</dbReference>
<gene>
    <name evidence="1" type="ORF">Vadar_010361</name>
</gene>
<dbReference type="EMBL" id="CM037151">
    <property type="protein sequence ID" value="KAH7842906.1"/>
    <property type="molecule type" value="Genomic_DNA"/>
</dbReference>
<comment type="caution">
    <text evidence="1">The sequence shown here is derived from an EMBL/GenBank/DDBJ whole genome shotgun (WGS) entry which is preliminary data.</text>
</comment>
<organism evidence="1 2">
    <name type="scientific">Vaccinium darrowii</name>
    <dbReference type="NCBI Taxonomy" id="229202"/>
    <lineage>
        <taxon>Eukaryota</taxon>
        <taxon>Viridiplantae</taxon>
        <taxon>Streptophyta</taxon>
        <taxon>Embryophyta</taxon>
        <taxon>Tracheophyta</taxon>
        <taxon>Spermatophyta</taxon>
        <taxon>Magnoliopsida</taxon>
        <taxon>eudicotyledons</taxon>
        <taxon>Gunneridae</taxon>
        <taxon>Pentapetalae</taxon>
        <taxon>asterids</taxon>
        <taxon>Ericales</taxon>
        <taxon>Ericaceae</taxon>
        <taxon>Vaccinioideae</taxon>
        <taxon>Vaccinieae</taxon>
        <taxon>Vaccinium</taxon>
    </lineage>
</organism>
<evidence type="ECO:0000313" key="1">
    <source>
        <dbReference type="EMBL" id="KAH7842906.1"/>
    </source>
</evidence>
<protein>
    <submittedName>
        <fullName evidence="1">Uncharacterized protein</fullName>
    </submittedName>
</protein>